<evidence type="ECO:0008006" key="3">
    <source>
        <dbReference type="Google" id="ProtNLM"/>
    </source>
</evidence>
<sequence>MIGPLVLTTLLLGWGGPGWLVLGASFLLAGLAMGPVTRYAQRAHAAPRAEAGGPRPVECAVCADGR</sequence>
<evidence type="ECO:0000313" key="1">
    <source>
        <dbReference type="EMBL" id="GAA0344354.1"/>
    </source>
</evidence>
<organism evidence="1 2">
    <name type="scientific">Actinoallomurus spadix</name>
    <dbReference type="NCBI Taxonomy" id="79912"/>
    <lineage>
        <taxon>Bacteria</taxon>
        <taxon>Bacillati</taxon>
        <taxon>Actinomycetota</taxon>
        <taxon>Actinomycetes</taxon>
        <taxon>Streptosporangiales</taxon>
        <taxon>Thermomonosporaceae</taxon>
        <taxon>Actinoallomurus</taxon>
    </lineage>
</organism>
<dbReference type="Proteomes" id="UP001501822">
    <property type="component" value="Unassembled WGS sequence"/>
</dbReference>
<protein>
    <recommendedName>
        <fullName evidence="3">MFS transporter</fullName>
    </recommendedName>
</protein>
<proteinExistence type="predicted"/>
<gene>
    <name evidence="1" type="ORF">GCM10010151_37610</name>
</gene>
<comment type="caution">
    <text evidence="1">The sequence shown here is derived from an EMBL/GenBank/DDBJ whole genome shotgun (WGS) entry which is preliminary data.</text>
</comment>
<reference evidence="2" key="1">
    <citation type="journal article" date="2019" name="Int. J. Syst. Evol. Microbiol.">
        <title>The Global Catalogue of Microorganisms (GCM) 10K type strain sequencing project: providing services to taxonomists for standard genome sequencing and annotation.</title>
        <authorList>
            <consortium name="The Broad Institute Genomics Platform"/>
            <consortium name="The Broad Institute Genome Sequencing Center for Infectious Disease"/>
            <person name="Wu L."/>
            <person name="Ma J."/>
        </authorList>
    </citation>
    <scope>NUCLEOTIDE SEQUENCE [LARGE SCALE GENOMIC DNA]</scope>
    <source>
        <strain evidence="2">JCM 3146</strain>
    </source>
</reference>
<dbReference type="EMBL" id="BAAABM010000029">
    <property type="protein sequence ID" value="GAA0344354.1"/>
    <property type="molecule type" value="Genomic_DNA"/>
</dbReference>
<name>A0ABP3GFP5_9ACTN</name>
<accession>A0ABP3GFP5</accession>
<evidence type="ECO:0000313" key="2">
    <source>
        <dbReference type="Proteomes" id="UP001501822"/>
    </source>
</evidence>
<keyword evidence="2" id="KW-1185">Reference proteome</keyword>